<evidence type="ECO:0000313" key="2">
    <source>
        <dbReference type="EMBL" id="CCO49421.1"/>
    </source>
</evidence>
<gene>
    <name evidence="2" type="ORF">VIBNISOn1_820104</name>
</gene>
<dbReference type="NCBIfam" id="NF003841">
    <property type="entry name" value="PRK05421.1-3"/>
    <property type="match status" value="1"/>
</dbReference>
<dbReference type="SUPFAM" id="SSF56219">
    <property type="entry name" value="DNase I-like"/>
    <property type="match status" value="1"/>
</dbReference>
<sequence length="280" mass="31392">MRKTVLGAGLVAAFIMVAHWSLFSVPEKPVLISLDSAIQRTDEVCYQTESPESIDQNGSLNLLVWNIYKQNRESWSEELSALSESAQLVMLQEVSLNPAFLDWLTEHSWASNQVSAFKLFETSAGVLNLAPHFPLQACAYTQIEPWLRLPKSALYATYALSNGQTLATVNIHAVNFTIGTKEFEAQIDALKSAVESHQGPIIIAGDFNTWSEERTQELKKRVELLGLKEARFSPDQRTEFVTGWPLDHVFYRDLNFKSAEAPLSGASDHSPMWVEFSLVK</sequence>
<comment type="caution">
    <text evidence="2">The sequence shown here is derived from an EMBL/GenBank/DDBJ whole genome shotgun (WGS) entry which is preliminary data.</text>
</comment>
<evidence type="ECO:0000313" key="3">
    <source>
        <dbReference type="Proteomes" id="UP000018211"/>
    </source>
</evidence>
<keyword evidence="2" id="KW-0378">Hydrolase</keyword>
<evidence type="ECO:0000259" key="1">
    <source>
        <dbReference type="Pfam" id="PF03372"/>
    </source>
</evidence>
<dbReference type="NCBIfam" id="NF003840">
    <property type="entry name" value="PRK05421.1-2"/>
    <property type="match status" value="1"/>
</dbReference>
<dbReference type="InterPro" id="IPR005135">
    <property type="entry name" value="Endo/exonuclease/phosphatase"/>
</dbReference>
<feature type="domain" description="Endonuclease/exonuclease/phosphatase" evidence="1">
    <location>
        <begin position="64"/>
        <end position="269"/>
    </location>
</feature>
<dbReference type="GO" id="GO:0004519">
    <property type="term" value="F:endonuclease activity"/>
    <property type="evidence" value="ECO:0007669"/>
    <property type="project" value="UniProtKB-KW"/>
</dbReference>
<dbReference type="NCBIfam" id="NF003842">
    <property type="entry name" value="PRK05421.1-4"/>
    <property type="match status" value="1"/>
</dbReference>
<reference evidence="2 3" key="1">
    <citation type="journal article" date="2013" name="ISME J.">
        <title>Comparative genomics of pathogenic lineages of Vibrio nigripulchritudo identifies virulence-associated traits.</title>
        <authorList>
            <person name="Goudenege D."/>
            <person name="Labreuche Y."/>
            <person name="Krin E."/>
            <person name="Ansquer D."/>
            <person name="Mangenot S."/>
            <person name="Calteau A."/>
            <person name="Medigue C."/>
            <person name="Mazel D."/>
            <person name="Polz M.F."/>
            <person name="Le Roux F."/>
        </authorList>
    </citation>
    <scope>NUCLEOTIDE SEQUENCE [LARGE SCALE GENOMIC DNA]</scope>
    <source>
        <strain evidence="2 3">SOn1</strain>
    </source>
</reference>
<organism evidence="2 3">
    <name type="scientific">Vibrio nigripulchritudo SOn1</name>
    <dbReference type="NCBI Taxonomy" id="1238450"/>
    <lineage>
        <taxon>Bacteria</taxon>
        <taxon>Pseudomonadati</taxon>
        <taxon>Pseudomonadota</taxon>
        <taxon>Gammaproteobacteria</taxon>
        <taxon>Vibrionales</taxon>
        <taxon>Vibrionaceae</taxon>
        <taxon>Vibrio</taxon>
    </lineage>
</organism>
<dbReference type="Proteomes" id="UP000018211">
    <property type="component" value="Unassembled WGS sequence"/>
</dbReference>
<dbReference type="AlphaFoldDB" id="A0AAV2VXT7"/>
<keyword evidence="2" id="KW-0540">Nuclease</keyword>
<dbReference type="RefSeq" id="WP_022613541.1">
    <property type="nucleotide sequence ID" value="NZ_LK391965.1"/>
</dbReference>
<name>A0AAV2VXT7_9VIBR</name>
<keyword evidence="2" id="KW-0255">Endonuclease</keyword>
<dbReference type="Gene3D" id="3.60.10.10">
    <property type="entry name" value="Endonuclease/exonuclease/phosphatase"/>
    <property type="match status" value="1"/>
</dbReference>
<dbReference type="EMBL" id="CAOF01000178">
    <property type="protein sequence ID" value="CCO49421.1"/>
    <property type="molecule type" value="Genomic_DNA"/>
</dbReference>
<accession>A0AAV2VXT7</accession>
<dbReference type="InterPro" id="IPR036691">
    <property type="entry name" value="Endo/exonu/phosph_ase_sf"/>
</dbReference>
<dbReference type="Pfam" id="PF03372">
    <property type="entry name" value="Exo_endo_phos"/>
    <property type="match status" value="1"/>
</dbReference>
<protein>
    <submittedName>
        <fullName evidence="2">Endonuclease/exonuclease/phosphatase</fullName>
    </submittedName>
</protein>
<proteinExistence type="predicted"/>